<evidence type="ECO:0000313" key="2">
    <source>
        <dbReference type="EMBL" id="GAH12937.1"/>
    </source>
</evidence>
<evidence type="ECO:0000259" key="1">
    <source>
        <dbReference type="Pfam" id="PF06808"/>
    </source>
</evidence>
<dbReference type="Pfam" id="PF06808">
    <property type="entry name" value="DctM"/>
    <property type="match status" value="1"/>
</dbReference>
<feature type="domain" description="TRAP C4-dicarboxylate transport system permease DctM subunit" evidence="1">
    <location>
        <begin position="2"/>
        <end position="44"/>
    </location>
</feature>
<organism evidence="2">
    <name type="scientific">marine sediment metagenome</name>
    <dbReference type="NCBI Taxonomy" id="412755"/>
    <lineage>
        <taxon>unclassified sequences</taxon>
        <taxon>metagenomes</taxon>
        <taxon>ecological metagenomes</taxon>
    </lineage>
</organism>
<reference evidence="2" key="1">
    <citation type="journal article" date="2014" name="Front. Microbiol.">
        <title>High frequency of phylogenetically diverse reductive dehalogenase-homologous genes in deep subseafloor sedimentary metagenomes.</title>
        <authorList>
            <person name="Kawai M."/>
            <person name="Futagami T."/>
            <person name="Toyoda A."/>
            <person name="Takaki Y."/>
            <person name="Nishi S."/>
            <person name="Hori S."/>
            <person name="Arai W."/>
            <person name="Tsubouchi T."/>
            <person name="Morono Y."/>
            <person name="Uchiyama I."/>
            <person name="Ito T."/>
            <person name="Fujiyama A."/>
            <person name="Inagaki F."/>
            <person name="Takami H."/>
        </authorList>
    </citation>
    <scope>NUCLEOTIDE SEQUENCE</scope>
    <source>
        <strain evidence="2">Expedition CK06-06</strain>
    </source>
</reference>
<gene>
    <name evidence="2" type="ORF">S01H4_58181</name>
</gene>
<name>X1CYJ0_9ZZZZ</name>
<proteinExistence type="predicted"/>
<feature type="non-terminal residue" evidence="2">
    <location>
        <position position="46"/>
    </location>
</feature>
<protein>
    <recommendedName>
        <fullName evidence="1">TRAP C4-dicarboxylate transport system permease DctM subunit domain-containing protein</fullName>
    </recommendedName>
</protein>
<dbReference type="PANTHER" id="PTHR43849:SF2">
    <property type="entry name" value="BLL3936 PROTEIN"/>
    <property type="match status" value="1"/>
</dbReference>
<dbReference type="AlphaFoldDB" id="X1CYJ0"/>
<accession>X1CYJ0</accession>
<comment type="caution">
    <text evidence="2">The sequence shown here is derived from an EMBL/GenBank/DDBJ whole genome shotgun (WGS) entry which is preliminary data.</text>
</comment>
<dbReference type="EMBL" id="BART01033957">
    <property type="protein sequence ID" value="GAH12937.1"/>
    <property type="molecule type" value="Genomic_DNA"/>
</dbReference>
<dbReference type="InterPro" id="IPR010656">
    <property type="entry name" value="DctM"/>
</dbReference>
<dbReference type="PANTHER" id="PTHR43849">
    <property type="entry name" value="BLL3936 PROTEIN"/>
    <property type="match status" value="1"/>
</dbReference>
<sequence length="46" mass="4552">MAAPALVELGVQPLAAHLFILYFGVIADLTPPVAVAAYAGAGISGD</sequence>